<evidence type="ECO:0000259" key="1">
    <source>
        <dbReference type="Pfam" id="PF01872"/>
    </source>
</evidence>
<name>A0A8J6TJ35_9CHLR</name>
<dbReference type="SUPFAM" id="SSF53597">
    <property type="entry name" value="Dihydrofolate reductase-like"/>
    <property type="match status" value="1"/>
</dbReference>
<dbReference type="Proteomes" id="UP000614469">
    <property type="component" value="Unassembled WGS sequence"/>
</dbReference>
<evidence type="ECO:0000313" key="3">
    <source>
        <dbReference type="Proteomes" id="UP000614469"/>
    </source>
</evidence>
<dbReference type="InterPro" id="IPR050765">
    <property type="entry name" value="Riboflavin_Biosynth_HTPR"/>
</dbReference>
<dbReference type="GO" id="GO:0009231">
    <property type="term" value="P:riboflavin biosynthetic process"/>
    <property type="evidence" value="ECO:0007669"/>
    <property type="project" value="InterPro"/>
</dbReference>
<dbReference type="Pfam" id="PF01872">
    <property type="entry name" value="RibD_C"/>
    <property type="match status" value="1"/>
</dbReference>
<dbReference type="AlphaFoldDB" id="A0A8J6TJ35"/>
<dbReference type="Gene3D" id="3.40.430.10">
    <property type="entry name" value="Dihydrofolate Reductase, subunit A"/>
    <property type="match status" value="1"/>
</dbReference>
<dbReference type="GO" id="GO:0008703">
    <property type="term" value="F:5-amino-6-(5-phosphoribosylamino)uracil reductase activity"/>
    <property type="evidence" value="ECO:0007669"/>
    <property type="project" value="InterPro"/>
</dbReference>
<gene>
    <name evidence="2" type="ORF">H8E29_07300</name>
</gene>
<proteinExistence type="predicted"/>
<feature type="domain" description="Bacterial bifunctional deaminase-reductase C-terminal" evidence="1">
    <location>
        <begin position="8"/>
        <end position="173"/>
    </location>
</feature>
<reference evidence="2 3" key="1">
    <citation type="submission" date="2020-08" db="EMBL/GenBank/DDBJ databases">
        <title>Bridging the membrane lipid divide: bacteria of the FCB group superphylum have the potential to synthesize archaeal ether lipids.</title>
        <authorList>
            <person name="Villanueva L."/>
            <person name="Von Meijenfeldt F.A.B."/>
            <person name="Westbye A.B."/>
            <person name="Yadav S."/>
            <person name="Hopmans E.C."/>
            <person name="Dutilh B.E."/>
            <person name="Sinninghe Damste J.S."/>
        </authorList>
    </citation>
    <scope>NUCLEOTIDE SEQUENCE [LARGE SCALE GENOMIC DNA]</scope>
    <source>
        <strain evidence="2">NIOZ-UU36</strain>
    </source>
</reference>
<dbReference type="InterPro" id="IPR002734">
    <property type="entry name" value="RibDG_C"/>
</dbReference>
<organism evidence="2 3">
    <name type="scientific">Candidatus Desulfolinea nitratireducens</name>
    <dbReference type="NCBI Taxonomy" id="2841698"/>
    <lineage>
        <taxon>Bacteria</taxon>
        <taxon>Bacillati</taxon>
        <taxon>Chloroflexota</taxon>
        <taxon>Anaerolineae</taxon>
        <taxon>Anaerolineales</taxon>
        <taxon>Anaerolineales incertae sedis</taxon>
        <taxon>Candidatus Desulfolinea</taxon>
    </lineage>
</organism>
<comment type="caution">
    <text evidence="2">The sequence shown here is derived from an EMBL/GenBank/DDBJ whole genome shotgun (WGS) entry which is preliminary data.</text>
</comment>
<dbReference type="PANTHER" id="PTHR38011:SF11">
    <property type="entry name" value="2,5-DIAMINO-6-RIBOSYLAMINO-4(3H)-PYRIMIDINONE 5'-PHOSPHATE REDUCTASE"/>
    <property type="match status" value="1"/>
</dbReference>
<dbReference type="EMBL" id="JACNJN010000088">
    <property type="protein sequence ID" value="MBC8335052.1"/>
    <property type="molecule type" value="Genomic_DNA"/>
</dbReference>
<protein>
    <submittedName>
        <fullName evidence="2">Dihydrofolate reductase</fullName>
    </submittedName>
</protein>
<sequence>MKNATKIKISVFIAISLDGFIAREDGDVSWLHEGVELGEGEDAGFGVFFNAIDVLVMGRGSFEKVLEFDPWPYGAKPVIVLSKSLTEVPDKLRDTVRIDASTPQKLVEKLSQEGYKHIYLDGGKVIQSFLREGLVDEMTLTTIPVLIGNGIPLFGEIEKDIKLKLLESRSWENSFVQSKYQVMK</sequence>
<accession>A0A8J6TJ35</accession>
<dbReference type="PANTHER" id="PTHR38011">
    <property type="entry name" value="DIHYDROFOLATE REDUCTASE FAMILY PROTEIN (AFU_ORTHOLOGUE AFUA_8G06820)"/>
    <property type="match status" value="1"/>
</dbReference>
<dbReference type="InterPro" id="IPR024072">
    <property type="entry name" value="DHFR-like_dom_sf"/>
</dbReference>
<evidence type="ECO:0000313" key="2">
    <source>
        <dbReference type="EMBL" id="MBC8335052.1"/>
    </source>
</evidence>